<dbReference type="GO" id="GO:0008999">
    <property type="term" value="F:protein-N-terminal-alanine acetyltransferase activity"/>
    <property type="evidence" value="ECO:0007669"/>
    <property type="project" value="TreeGrafter"/>
</dbReference>
<dbReference type="InterPro" id="IPR016181">
    <property type="entry name" value="Acyl_CoA_acyltransferase"/>
</dbReference>
<keyword evidence="3" id="KW-1185">Reference proteome</keyword>
<dbReference type="Pfam" id="PF13302">
    <property type="entry name" value="Acetyltransf_3"/>
    <property type="match status" value="1"/>
</dbReference>
<dbReference type="AlphaFoldDB" id="A0A0L8V7H3"/>
<dbReference type="PANTHER" id="PTHR43441">
    <property type="entry name" value="RIBOSOMAL-PROTEIN-SERINE ACETYLTRANSFERASE"/>
    <property type="match status" value="1"/>
</dbReference>
<protein>
    <recommendedName>
        <fullName evidence="1">N-acetyltransferase domain-containing protein</fullName>
    </recommendedName>
</protein>
<comment type="caution">
    <text evidence="2">The sequence shown here is derived from an EMBL/GenBank/DDBJ whole genome shotgun (WGS) entry which is preliminary data.</text>
</comment>
<dbReference type="EMBL" id="LGIA01000164">
    <property type="protein sequence ID" value="KOH44396.1"/>
    <property type="molecule type" value="Genomic_DNA"/>
</dbReference>
<evidence type="ECO:0000313" key="2">
    <source>
        <dbReference type="EMBL" id="KOH44396.1"/>
    </source>
</evidence>
<gene>
    <name evidence="2" type="ORF">NC99_28430</name>
</gene>
<dbReference type="OrthoDB" id="9788916at2"/>
<sequence>MGLSRNSDLTSGNHEIHKNKYLDGLMERLIVNQKIELEKLKFSHAFQVFQAIDRNRAFLSPWLPFVQDTETQEDTEAFIQSITSRAGQDQDDVFVIWYDHCFAGLIGYKDTDRINLKTEIGYWLIERMTGKGIVILSTKTLIDFAFSELGMNRIVIRCGVGNDKSSAIPLRLGFEFEGIERQGEKHQERYIDLKVFSCLKKDWKSHTRF</sequence>
<feature type="domain" description="N-acetyltransferase" evidence="1">
    <location>
        <begin position="47"/>
        <end position="197"/>
    </location>
</feature>
<dbReference type="InterPro" id="IPR051908">
    <property type="entry name" value="Ribosomal_N-acetyltransferase"/>
</dbReference>
<dbReference type="RefSeq" id="WP_053184400.1">
    <property type="nucleotide sequence ID" value="NZ_LGIA01000164.1"/>
</dbReference>
<reference evidence="3" key="1">
    <citation type="submission" date="2015-07" db="EMBL/GenBank/DDBJ databases">
        <title>Genome sequencing of Sunxiuqinia dokdonensis strain SK.</title>
        <authorList>
            <person name="Ahn S."/>
            <person name="Kim B.-C."/>
        </authorList>
    </citation>
    <scope>NUCLEOTIDE SEQUENCE [LARGE SCALE GENOMIC DNA]</scope>
    <source>
        <strain evidence="3">SK</strain>
    </source>
</reference>
<dbReference type="GO" id="GO:0005737">
    <property type="term" value="C:cytoplasm"/>
    <property type="evidence" value="ECO:0007669"/>
    <property type="project" value="TreeGrafter"/>
</dbReference>
<dbReference type="PANTHER" id="PTHR43441:SF11">
    <property type="entry name" value="RIBOSOMAL-PROTEIN-SERINE ACETYLTRANSFERASE"/>
    <property type="match status" value="1"/>
</dbReference>
<accession>A0A0L8V7H3</accession>
<dbReference type="Gene3D" id="3.40.630.30">
    <property type="match status" value="1"/>
</dbReference>
<proteinExistence type="predicted"/>
<dbReference type="GO" id="GO:1990189">
    <property type="term" value="F:protein N-terminal-serine acetyltransferase activity"/>
    <property type="evidence" value="ECO:0007669"/>
    <property type="project" value="TreeGrafter"/>
</dbReference>
<dbReference type="InterPro" id="IPR000182">
    <property type="entry name" value="GNAT_dom"/>
</dbReference>
<evidence type="ECO:0000313" key="3">
    <source>
        <dbReference type="Proteomes" id="UP000036958"/>
    </source>
</evidence>
<dbReference type="PROSITE" id="PS51186">
    <property type="entry name" value="GNAT"/>
    <property type="match status" value="1"/>
</dbReference>
<dbReference type="SUPFAM" id="SSF55729">
    <property type="entry name" value="Acyl-CoA N-acyltransferases (Nat)"/>
    <property type="match status" value="1"/>
</dbReference>
<dbReference type="STRING" id="1409788.NC99_28430"/>
<dbReference type="Proteomes" id="UP000036958">
    <property type="component" value="Unassembled WGS sequence"/>
</dbReference>
<organism evidence="2 3">
    <name type="scientific">Sunxiuqinia dokdonensis</name>
    <dbReference type="NCBI Taxonomy" id="1409788"/>
    <lineage>
        <taxon>Bacteria</taxon>
        <taxon>Pseudomonadati</taxon>
        <taxon>Bacteroidota</taxon>
        <taxon>Bacteroidia</taxon>
        <taxon>Marinilabiliales</taxon>
        <taxon>Prolixibacteraceae</taxon>
        <taxon>Sunxiuqinia</taxon>
    </lineage>
</organism>
<evidence type="ECO:0000259" key="1">
    <source>
        <dbReference type="PROSITE" id="PS51186"/>
    </source>
</evidence>
<name>A0A0L8V7H3_9BACT</name>